<dbReference type="InParanoid" id="F8QE35"/>
<dbReference type="AlphaFoldDB" id="F8QE35"/>
<protein>
    <submittedName>
        <fullName evidence="2">Uncharacterized protein</fullName>
    </submittedName>
</protein>
<dbReference type="OrthoDB" id="2686280at2759"/>
<organism evidence="3">
    <name type="scientific">Serpula lacrymans var. lacrymans (strain S7.3)</name>
    <name type="common">Dry rot fungus</name>
    <dbReference type="NCBI Taxonomy" id="936435"/>
    <lineage>
        <taxon>Eukaryota</taxon>
        <taxon>Fungi</taxon>
        <taxon>Dikarya</taxon>
        <taxon>Basidiomycota</taxon>
        <taxon>Agaricomycotina</taxon>
        <taxon>Agaricomycetes</taxon>
        <taxon>Agaricomycetidae</taxon>
        <taxon>Boletales</taxon>
        <taxon>Coniophorineae</taxon>
        <taxon>Serpulaceae</taxon>
        <taxon>Serpula</taxon>
    </lineage>
</organism>
<feature type="compositionally biased region" description="Basic and acidic residues" evidence="1">
    <location>
        <begin position="49"/>
        <end position="66"/>
    </location>
</feature>
<evidence type="ECO:0000313" key="2">
    <source>
        <dbReference type="EMBL" id="EGN93410.1"/>
    </source>
</evidence>
<accession>F8QE35</accession>
<evidence type="ECO:0000256" key="1">
    <source>
        <dbReference type="SAM" id="MobiDB-lite"/>
    </source>
</evidence>
<feature type="compositionally biased region" description="Basic and acidic residues" evidence="1">
    <location>
        <begin position="10"/>
        <end position="30"/>
    </location>
</feature>
<dbReference type="HOGENOM" id="CLU_122981_0_0_1"/>
<feature type="region of interest" description="Disordered" evidence="1">
    <location>
        <begin position="1"/>
        <end position="37"/>
    </location>
</feature>
<feature type="region of interest" description="Disordered" evidence="1">
    <location>
        <begin position="47"/>
        <end position="66"/>
    </location>
</feature>
<keyword evidence="3" id="KW-1185">Reference proteome</keyword>
<dbReference type="EMBL" id="GL945492">
    <property type="protein sequence ID" value="EGN93410.1"/>
    <property type="molecule type" value="Genomic_DNA"/>
</dbReference>
<evidence type="ECO:0000313" key="3">
    <source>
        <dbReference type="Proteomes" id="UP000008063"/>
    </source>
</evidence>
<dbReference type="STRING" id="936435.F8QE35"/>
<dbReference type="Proteomes" id="UP000008063">
    <property type="component" value="Unassembled WGS sequence"/>
</dbReference>
<reference evidence="3" key="1">
    <citation type="journal article" date="2011" name="Science">
        <title>The plant cell wall-decomposing machinery underlies the functional diversity of forest fungi.</title>
        <authorList>
            <person name="Eastwood D.C."/>
            <person name="Floudas D."/>
            <person name="Binder M."/>
            <person name="Majcherczyk A."/>
            <person name="Schneider P."/>
            <person name="Aerts A."/>
            <person name="Asiegbu F.O."/>
            <person name="Baker S.E."/>
            <person name="Barry K."/>
            <person name="Bendiksby M."/>
            <person name="Blumentritt M."/>
            <person name="Coutinho P.M."/>
            <person name="Cullen D."/>
            <person name="de Vries R.P."/>
            <person name="Gathman A."/>
            <person name="Goodell B."/>
            <person name="Henrissat B."/>
            <person name="Ihrmark K."/>
            <person name="Kauserud H."/>
            <person name="Kohler A."/>
            <person name="LaButti K."/>
            <person name="Lapidus A."/>
            <person name="Lavin J.L."/>
            <person name="Lee Y.-H."/>
            <person name="Lindquist E."/>
            <person name="Lilly W."/>
            <person name="Lucas S."/>
            <person name="Morin E."/>
            <person name="Murat C."/>
            <person name="Oguiza J.A."/>
            <person name="Park J."/>
            <person name="Pisabarro A.G."/>
            <person name="Riley R."/>
            <person name="Rosling A."/>
            <person name="Salamov A."/>
            <person name="Schmidt O."/>
            <person name="Schmutz J."/>
            <person name="Skrede I."/>
            <person name="Stenlid J."/>
            <person name="Wiebenga A."/>
            <person name="Xie X."/>
            <person name="Kuees U."/>
            <person name="Hibbett D.S."/>
            <person name="Hoffmeister D."/>
            <person name="Hoegberg N."/>
            <person name="Martin F."/>
            <person name="Grigoriev I.V."/>
            <person name="Watkinson S.C."/>
        </authorList>
    </citation>
    <scope>NUCLEOTIDE SEQUENCE [LARGE SCALE GENOMIC DNA]</scope>
    <source>
        <strain evidence="3">strain S7.3</strain>
    </source>
</reference>
<proteinExistence type="predicted"/>
<gene>
    <name evidence="2" type="ORF">SERLA73DRAFT_156347</name>
</gene>
<name>F8QE35_SERL3</name>
<sequence>MQCVASGDAKICRNAETRKVPDGKAKDEGKGKKRKGLHIHAKLLTSTELSERHMAEEEERRGKVRKEEEAKALKAVKMAEYQAQMARPNGTKVFTGALGSKAKTDLQLIAAAPSLSVNGKKQEVLDSIKDHFEAHPDLERNACFAGLFGTRARRQAAAPPSAPTTSFSLPSGSGISMPVAPQELSPFVLA</sequence>